<protein>
    <submittedName>
        <fullName evidence="3">ABC transporter permease subunit</fullName>
    </submittedName>
</protein>
<dbReference type="Proteomes" id="UP001597079">
    <property type="component" value="Unassembled WGS sequence"/>
</dbReference>
<feature type="transmembrane region" description="Helical" evidence="2">
    <location>
        <begin position="181"/>
        <end position="201"/>
    </location>
</feature>
<keyword evidence="2" id="KW-1133">Transmembrane helix</keyword>
<evidence type="ECO:0000256" key="2">
    <source>
        <dbReference type="SAM" id="Phobius"/>
    </source>
</evidence>
<feature type="transmembrane region" description="Helical" evidence="2">
    <location>
        <begin position="292"/>
        <end position="314"/>
    </location>
</feature>
<evidence type="ECO:0000256" key="1">
    <source>
        <dbReference type="SAM" id="Coils"/>
    </source>
</evidence>
<evidence type="ECO:0000313" key="3">
    <source>
        <dbReference type="EMBL" id="MFD1677791.1"/>
    </source>
</evidence>
<keyword evidence="4" id="KW-1185">Reference proteome</keyword>
<feature type="non-terminal residue" evidence="3">
    <location>
        <position position="390"/>
    </location>
</feature>
<feature type="transmembrane region" description="Helical" evidence="2">
    <location>
        <begin position="370"/>
        <end position="389"/>
    </location>
</feature>
<dbReference type="PANTHER" id="PTHR37305">
    <property type="entry name" value="INTEGRAL MEMBRANE PROTEIN-RELATED"/>
    <property type="match status" value="1"/>
</dbReference>
<keyword evidence="2" id="KW-0812">Transmembrane</keyword>
<gene>
    <name evidence="3" type="ORF">ACFSB2_24310</name>
</gene>
<dbReference type="EMBL" id="JBHUCX010000099">
    <property type="protein sequence ID" value="MFD1677791.1"/>
    <property type="molecule type" value="Genomic_DNA"/>
</dbReference>
<dbReference type="Pfam" id="PF12679">
    <property type="entry name" value="ABC2_membrane_2"/>
    <property type="match status" value="1"/>
</dbReference>
<dbReference type="PANTHER" id="PTHR37305:SF2">
    <property type="entry name" value="BACITRACIN TRANSPORT PERMEASE PROTEIN BCRB"/>
    <property type="match status" value="1"/>
</dbReference>
<keyword evidence="2" id="KW-0472">Membrane</keyword>
<proteinExistence type="predicted"/>
<name>A0ABW4JP72_9BACL</name>
<comment type="caution">
    <text evidence="3">The sequence shown here is derived from an EMBL/GenBank/DDBJ whole genome shotgun (WGS) entry which is preliminary data.</text>
</comment>
<sequence>MRELGRVFSNEWLKLVRRKRLWITTIIGLLVICLFGLNEYQTHKDIKFSDPTYQLQNIEGQVQSIKAEMKSTTDEAARKGDNAQLQSLKSEQKSLQAQIAQNKTLQTGNWKPIVQNELKQQTQAYQQAVKAAKANHTPPPMGKEAILDAAYQLQHNVRPFTPWQPSPFTEVSQFLSTALRLFVPLMVVILVADMISGEATSGTIKLLLIRPVPRWKIFCGKWAVSIFATVLLTFLMYAALFLVSGLFFGFHGGQQPTLVGTQYQTMALPGQSGGTELAPDYTHTTAISQIRFLGSSCLLAMLAMCVIATITLFFSSLLTSAMASTAASLGIVILGFIITTMSIHTAWLKLFFAIHLDPGDLWSGAVSSDLGSHLGLQFGIVTLLVWGIVA</sequence>
<feature type="coiled-coil region" evidence="1">
    <location>
        <begin position="55"/>
        <end position="135"/>
    </location>
</feature>
<feature type="transmembrane region" description="Helical" evidence="2">
    <location>
        <begin position="21"/>
        <end position="37"/>
    </location>
</feature>
<dbReference type="RefSeq" id="WP_377945704.1">
    <property type="nucleotide sequence ID" value="NZ_JBHUCX010000099.1"/>
</dbReference>
<evidence type="ECO:0000313" key="4">
    <source>
        <dbReference type="Proteomes" id="UP001597079"/>
    </source>
</evidence>
<organism evidence="3 4">
    <name type="scientific">Alicyclobacillus fodiniaquatilis</name>
    <dbReference type="NCBI Taxonomy" id="1661150"/>
    <lineage>
        <taxon>Bacteria</taxon>
        <taxon>Bacillati</taxon>
        <taxon>Bacillota</taxon>
        <taxon>Bacilli</taxon>
        <taxon>Bacillales</taxon>
        <taxon>Alicyclobacillaceae</taxon>
        <taxon>Alicyclobacillus</taxon>
    </lineage>
</organism>
<keyword evidence="1" id="KW-0175">Coiled coil</keyword>
<feature type="transmembrane region" description="Helical" evidence="2">
    <location>
        <begin position="222"/>
        <end position="248"/>
    </location>
</feature>
<accession>A0ABW4JP72</accession>
<feature type="transmembrane region" description="Helical" evidence="2">
    <location>
        <begin position="326"/>
        <end position="350"/>
    </location>
</feature>
<reference evidence="4" key="1">
    <citation type="journal article" date="2019" name="Int. J. Syst. Evol. Microbiol.">
        <title>The Global Catalogue of Microorganisms (GCM) 10K type strain sequencing project: providing services to taxonomists for standard genome sequencing and annotation.</title>
        <authorList>
            <consortium name="The Broad Institute Genomics Platform"/>
            <consortium name="The Broad Institute Genome Sequencing Center for Infectious Disease"/>
            <person name="Wu L."/>
            <person name="Ma J."/>
        </authorList>
    </citation>
    <scope>NUCLEOTIDE SEQUENCE [LARGE SCALE GENOMIC DNA]</scope>
    <source>
        <strain evidence="4">CGMCC 1.12286</strain>
    </source>
</reference>